<dbReference type="InterPro" id="IPR004813">
    <property type="entry name" value="OPT"/>
</dbReference>
<dbReference type="GO" id="GO:0035673">
    <property type="term" value="F:oligopeptide transmembrane transporter activity"/>
    <property type="evidence" value="ECO:0007669"/>
    <property type="project" value="InterPro"/>
</dbReference>
<dbReference type="EMBL" id="LVVM01003419">
    <property type="protein sequence ID" value="OJA14928.1"/>
    <property type="molecule type" value="Genomic_DNA"/>
</dbReference>
<name>A0A1J8QNE5_9AGAM</name>
<feature type="transmembrane region" description="Helical" evidence="10">
    <location>
        <begin position="80"/>
        <end position="99"/>
    </location>
</feature>
<sequence length="174" mass="18748">MSLTAAGETRQRAAPEPAPPSEKALSTGEEKSFDRQGDIETATVDADSEEVILSNERDIASHVISVDDDPTLNPWTFRSLFLGLGLSAFGGVLAEIYYFKPQTVGVSLMFLAIISYVLGVFMETVIPRRGLFRYLNPGPFNKKENAFVVIMASASANSASGTEVLAVQRSASII</sequence>
<dbReference type="STRING" id="180088.A0A1J8QNE5"/>
<evidence type="ECO:0000256" key="5">
    <source>
        <dbReference type="ARBA" id="ARBA00022856"/>
    </source>
</evidence>
<evidence type="ECO:0000313" key="11">
    <source>
        <dbReference type="EMBL" id="OJA14928.1"/>
    </source>
</evidence>
<keyword evidence="7 10" id="KW-1133">Transmembrane helix</keyword>
<evidence type="ECO:0000256" key="8">
    <source>
        <dbReference type="ARBA" id="ARBA00023136"/>
    </source>
</evidence>
<keyword evidence="6" id="KW-0653">Protein transport</keyword>
<dbReference type="Proteomes" id="UP000183567">
    <property type="component" value="Unassembled WGS sequence"/>
</dbReference>
<dbReference type="GO" id="GO:0015031">
    <property type="term" value="P:protein transport"/>
    <property type="evidence" value="ECO:0007669"/>
    <property type="project" value="UniProtKB-KW"/>
</dbReference>
<evidence type="ECO:0000256" key="10">
    <source>
        <dbReference type="SAM" id="Phobius"/>
    </source>
</evidence>
<evidence type="ECO:0000256" key="3">
    <source>
        <dbReference type="ARBA" id="ARBA00022448"/>
    </source>
</evidence>
<feature type="non-terminal residue" evidence="11">
    <location>
        <position position="174"/>
    </location>
</feature>
<keyword evidence="4 10" id="KW-0812">Transmembrane</keyword>
<evidence type="ECO:0000313" key="12">
    <source>
        <dbReference type="Proteomes" id="UP000183567"/>
    </source>
</evidence>
<dbReference type="OrthoDB" id="9986677at2759"/>
<protein>
    <submittedName>
        <fullName evidence="11">Uncharacterized protein</fullName>
    </submittedName>
</protein>
<feature type="transmembrane region" description="Helical" evidence="10">
    <location>
        <begin position="105"/>
        <end position="126"/>
    </location>
</feature>
<feature type="region of interest" description="Disordered" evidence="9">
    <location>
        <begin position="1"/>
        <end position="40"/>
    </location>
</feature>
<organism evidence="11 12">
    <name type="scientific">Rhizopogon vesiculosus</name>
    <dbReference type="NCBI Taxonomy" id="180088"/>
    <lineage>
        <taxon>Eukaryota</taxon>
        <taxon>Fungi</taxon>
        <taxon>Dikarya</taxon>
        <taxon>Basidiomycota</taxon>
        <taxon>Agaricomycotina</taxon>
        <taxon>Agaricomycetes</taxon>
        <taxon>Agaricomycetidae</taxon>
        <taxon>Boletales</taxon>
        <taxon>Suillineae</taxon>
        <taxon>Rhizopogonaceae</taxon>
        <taxon>Rhizopogon</taxon>
    </lineage>
</organism>
<evidence type="ECO:0000256" key="6">
    <source>
        <dbReference type="ARBA" id="ARBA00022927"/>
    </source>
</evidence>
<dbReference type="PANTHER" id="PTHR22601">
    <property type="entry name" value="ISP4 LIKE PROTEIN"/>
    <property type="match status" value="1"/>
</dbReference>
<accession>A0A1J8QNE5</accession>
<proteinExistence type="inferred from homology"/>
<keyword evidence="5" id="KW-0571">Peptide transport</keyword>
<dbReference type="InterPro" id="IPR004648">
    <property type="entry name" value="Oligpept_transpt"/>
</dbReference>
<evidence type="ECO:0000256" key="2">
    <source>
        <dbReference type="ARBA" id="ARBA00008807"/>
    </source>
</evidence>
<evidence type="ECO:0000256" key="4">
    <source>
        <dbReference type="ARBA" id="ARBA00022692"/>
    </source>
</evidence>
<keyword evidence="8 10" id="KW-0472">Membrane</keyword>
<comment type="subcellular location">
    <subcellularLocation>
        <location evidence="1">Membrane</location>
        <topology evidence="1">Multi-pass membrane protein</topology>
    </subcellularLocation>
</comment>
<gene>
    <name evidence="11" type="ORF">AZE42_10911</name>
</gene>
<keyword evidence="12" id="KW-1185">Reference proteome</keyword>
<dbReference type="GO" id="GO:0016020">
    <property type="term" value="C:membrane"/>
    <property type="evidence" value="ECO:0007669"/>
    <property type="project" value="UniProtKB-SubCell"/>
</dbReference>
<keyword evidence="3" id="KW-0813">Transport</keyword>
<evidence type="ECO:0000256" key="9">
    <source>
        <dbReference type="SAM" id="MobiDB-lite"/>
    </source>
</evidence>
<evidence type="ECO:0000256" key="7">
    <source>
        <dbReference type="ARBA" id="ARBA00022989"/>
    </source>
</evidence>
<feature type="compositionally biased region" description="Basic and acidic residues" evidence="9">
    <location>
        <begin position="28"/>
        <end position="38"/>
    </location>
</feature>
<dbReference type="Pfam" id="PF03169">
    <property type="entry name" value="OPT"/>
    <property type="match status" value="1"/>
</dbReference>
<reference evidence="11 12" key="1">
    <citation type="submission" date="2016-03" db="EMBL/GenBank/DDBJ databases">
        <title>Comparative genomics of the ectomycorrhizal sister species Rhizopogon vinicolor and Rhizopogon vesiculosus (Basidiomycota: Boletales) reveals a divergence of the mating type B locus.</title>
        <authorList>
            <person name="Mujic A.B."/>
            <person name="Kuo A."/>
            <person name="Tritt A."/>
            <person name="Lipzen A."/>
            <person name="Chen C."/>
            <person name="Johnson J."/>
            <person name="Sharma A."/>
            <person name="Barry K."/>
            <person name="Grigoriev I.V."/>
            <person name="Spatafora J.W."/>
        </authorList>
    </citation>
    <scope>NUCLEOTIDE SEQUENCE [LARGE SCALE GENOMIC DNA]</scope>
    <source>
        <strain evidence="11 12">AM-OR11-056</strain>
    </source>
</reference>
<dbReference type="AlphaFoldDB" id="A0A1J8QNE5"/>
<evidence type="ECO:0000256" key="1">
    <source>
        <dbReference type="ARBA" id="ARBA00004141"/>
    </source>
</evidence>
<comment type="similarity">
    <text evidence="2">Belongs to the oligopeptide OPT transporter family.</text>
</comment>
<comment type="caution">
    <text evidence="11">The sequence shown here is derived from an EMBL/GenBank/DDBJ whole genome shotgun (WGS) entry which is preliminary data.</text>
</comment>